<dbReference type="InterPro" id="IPR019758">
    <property type="entry name" value="Pept_S26A_signal_pept_1_CS"/>
</dbReference>
<dbReference type="Gene3D" id="2.10.109.10">
    <property type="entry name" value="Umud Fragment, subunit A"/>
    <property type="match status" value="1"/>
</dbReference>
<keyword evidence="7" id="KW-0812">Transmembrane</keyword>
<reference evidence="9 10" key="1">
    <citation type="submission" date="2020-04" db="EMBL/GenBank/DDBJ databases">
        <title>MicrobeNet Type strains.</title>
        <authorList>
            <person name="Nicholson A.C."/>
        </authorList>
    </citation>
    <scope>NUCLEOTIDE SEQUENCE [LARGE SCALE GENOMIC DNA]</scope>
    <source>
        <strain evidence="9 10">CCUG 69612</strain>
    </source>
</reference>
<evidence type="ECO:0000313" key="10">
    <source>
        <dbReference type="Proteomes" id="UP000522720"/>
    </source>
</evidence>
<keyword evidence="7" id="KW-0645">Protease</keyword>
<dbReference type="PANTHER" id="PTHR43390">
    <property type="entry name" value="SIGNAL PEPTIDASE I"/>
    <property type="match status" value="1"/>
</dbReference>
<dbReference type="CDD" id="cd06530">
    <property type="entry name" value="S26_SPase_I"/>
    <property type="match status" value="1"/>
</dbReference>
<evidence type="ECO:0000256" key="5">
    <source>
        <dbReference type="ARBA" id="ARBA00022801"/>
    </source>
</evidence>
<feature type="domain" description="Peptidase S26" evidence="8">
    <location>
        <begin position="44"/>
        <end position="194"/>
    </location>
</feature>
<organism evidence="9 10">
    <name type="scientific">Streptococcus ovuberis</name>
    <dbReference type="NCBI Taxonomy" id="1936207"/>
    <lineage>
        <taxon>Bacteria</taxon>
        <taxon>Bacillati</taxon>
        <taxon>Bacillota</taxon>
        <taxon>Bacilli</taxon>
        <taxon>Lactobacillales</taxon>
        <taxon>Streptococcaceae</taxon>
        <taxon>Streptococcus</taxon>
    </lineage>
</organism>
<dbReference type="GO" id="GO:0006465">
    <property type="term" value="P:signal peptide processing"/>
    <property type="evidence" value="ECO:0007669"/>
    <property type="project" value="InterPro"/>
</dbReference>
<evidence type="ECO:0000256" key="2">
    <source>
        <dbReference type="ARBA" id="ARBA00004401"/>
    </source>
</evidence>
<evidence type="ECO:0000256" key="3">
    <source>
        <dbReference type="ARBA" id="ARBA00009370"/>
    </source>
</evidence>
<dbReference type="GO" id="GO:0009003">
    <property type="term" value="F:signal peptidase activity"/>
    <property type="evidence" value="ECO:0007669"/>
    <property type="project" value="UniProtKB-EC"/>
</dbReference>
<evidence type="ECO:0000256" key="7">
    <source>
        <dbReference type="RuleBase" id="RU362042"/>
    </source>
</evidence>
<dbReference type="AlphaFoldDB" id="A0A7X6N0L9"/>
<evidence type="ECO:0000259" key="8">
    <source>
        <dbReference type="Pfam" id="PF10502"/>
    </source>
</evidence>
<feature type="active site" evidence="6">
    <location>
        <position position="72"/>
    </location>
</feature>
<dbReference type="PRINTS" id="PR00727">
    <property type="entry name" value="LEADERPTASE"/>
</dbReference>
<keyword evidence="7" id="KW-1133">Transmembrane helix</keyword>
<comment type="similarity">
    <text evidence="3 7">Belongs to the peptidase S26 family.</text>
</comment>
<comment type="caution">
    <text evidence="9">The sequence shown here is derived from an EMBL/GenBank/DDBJ whole genome shotgun (WGS) entry which is preliminary data.</text>
</comment>
<dbReference type="Pfam" id="PF10502">
    <property type="entry name" value="Peptidase_S26"/>
    <property type="match status" value="1"/>
</dbReference>
<dbReference type="Proteomes" id="UP000522720">
    <property type="component" value="Unassembled WGS sequence"/>
</dbReference>
<dbReference type="PROSITE" id="PS00761">
    <property type="entry name" value="SPASE_I_3"/>
    <property type="match status" value="1"/>
</dbReference>
<feature type="active site" evidence="6">
    <location>
        <position position="108"/>
    </location>
</feature>
<dbReference type="InterPro" id="IPR036286">
    <property type="entry name" value="LexA/Signal_pep-like_sf"/>
</dbReference>
<dbReference type="InterPro" id="IPR019533">
    <property type="entry name" value="Peptidase_S26"/>
</dbReference>
<evidence type="ECO:0000256" key="4">
    <source>
        <dbReference type="ARBA" id="ARBA00013208"/>
    </source>
</evidence>
<evidence type="ECO:0000256" key="6">
    <source>
        <dbReference type="PIRSR" id="PIRSR600223-1"/>
    </source>
</evidence>
<dbReference type="EC" id="3.4.21.89" evidence="4 7"/>
<evidence type="ECO:0000256" key="1">
    <source>
        <dbReference type="ARBA" id="ARBA00000677"/>
    </source>
</evidence>
<feature type="transmembrane region" description="Helical" evidence="7">
    <location>
        <begin position="40"/>
        <end position="63"/>
    </location>
</feature>
<sequence length="203" mass="22886">MAINNFKKRSPYFSIDELPDSKSLEEEIKKRRYRNQFQQTLLSTVSILITVSAVSVLIATLWLPVLQIYGNSMSPTLEAGDIVVSLNTKSIEQGDTIAFYFNNKVLVKRVIAKSGQWVNIDDQGTVTVDGNLMNESYVKKTSKGDVDIELPYQVPEGKYFVMGDHRDVSVDSRNSALGPVGEEQIVGELQFRIWPLNRFGTFE</sequence>
<dbReference type="InterPro" id="IPR000223">
    <property type="entry name" value="Pept_S26A_signal_pept_1"/>
</dbReference>
<keyword evidence="7" id="KW-0472">Membrane</keyword>
<proteinExistence type="inferred from homology"/>
<gene>
    <name evidence="9" type="primary">lepB</name>
    <name evidence="9" type="ORF">HF992_11015</name>
</gene>
<dbReference type="GO" id="GO:0004252">
    <property type="term" value="F:serine-type endopeptidase activity"/>
    <property type="evidence" value="ECO:0007669"/>
    <property type="project" value="InterPro"/>
</dbReference>
<evidence type="ECO:0000313" key="9">
    <source>
        <dbReference type="EMBL" id="NKZ21336.1"/>
    </source>
</evidence>
<comment type="subcellular location">
    <subcellularLocation>
        <location evidence="2">Cell membrane</location>
        <topology evidence="2">Single-pass type II membrane protein</topology>
    </subcellularLocation>
    <subcellularLocation>
        <location evidence="7">Membrane</location>
        <topology evidence="7">Single-pass type II membrane protein</topology>
    </subcellularLocation>
</comment>
<name>A0A7X6N0L9_9STRE</name>
<dbReference type="NCBIfam" id="TIGR02227">
    <property type="entry name" value="sigpep_I_bact"/>
    <property type="match status" value="1"/>
</dbReference>
<dbReference type="PANTHER" id="PTHR43390:SF1">
    <property type="entry name" value="CHLOROPLAST PROCESSING PEPTIDASE"/>
    <property type="match status" value="1"/>
</dbReference>
<dbReference type="SUPFAM" id="SSF51306">
    <property type="entry name" value="LexA/Signal peptidase"/>
    <property type="match status" value="1"/>
</dbReference>
<protein>
    <recommendedName>
        <fullName evidence="4 7">Signal peptidase I</fullName>
        <ecNumber evidence="4 7">3.4.21.89</ecNumber>
    </recommendedName>
</protein>
<comment type="catalytic activity">
    <reaction evidence="1 7">
        <text>Cleavage of hydrophobic, N-terminal signal or leader sequences from secreted and periplasmic proteins.</text>
        <dbReference type="EC" id="3.4.21.89"/>
    </reaction>
</comment>
<accession>A0A7X6N0L9</accession>
<keyword evidence="5 7" id="KW-0378">Hydrolase</keyword>
<dbReference type="EMBL" id="JAAXPR010000032">
    <property type="protein sequence ID" value="NKZ21336.1"/>
    <property type="molecule type" value="Genomic_DNA"/>
</dbReference>
<dbReference type="GO" id="GO:0005886">
    <property type="term" value="C:plasma membrane"/>
    <property type="evidence" value="ECO:0007669"/>
    <property type="project" value="UniProtKB-SubCell"/>
</dbReference>
<keyword evidence="10" id="KW-1185">Reference proteome</keyword>